<evidence type="ECO:0000256" key="4">
    <source>
        <dbReference type="ARBA" id="ARBA00022475"/>
    </source>
</evidence>
<evidence type="ECO:0000259" key="14">
    <source>
        <dbReference type="Pfam" id="PF02932"/>
    </source>
</evidence>
<organism evidence="15 16">
    <name type="scientific">Caenorhabditis remanei</name>
    <name type="common">Caenorhabditis vulgaris</name>
    <dbReference type="NCBI Taxonomy" id="31234"/>
    <lineage>
        <taxon>Eukaryota</taxon>
        <taxon>Metazoa</taxon>
        <taxon>Ecdysozoa</taxon>
        <taxon>Nematoda</taxon>
        <taxon>Chromadorea</taxon>
        <taxon>Rhabditida</taxon>
        <taxon>Rhabditina</taxon>
        <taxon>Rhabditomorpha</taxon>
        <taxon>Rhabditoidea</taxon>
        <taxon>Rhabditidae</taxon>
        <taxon>Peloderinae</taxon>
        <taxon>Caenorhabditis</taxon>
    </lineage>
</organism>
<protein>
    <submittedName>
        <fullName evidence="15">Uncharacterized protein</fullName>
    </submittedName>
</protein>
<keyword evidence="8 11" id="KW-0406">Ion transport</keyword>
<dbReference type="GeneID" id="9821156"/>
<dbReference type="InterPro" id="IPR006201">
    <property type="entry name" value="Neur_channel"/>
</dbReference>
<evidence type="ECO:0000256" key="6">
    <source>
        <dbReference type="ARBA" id="ARBA00022729"/>
    </source>
</evidence>
<dbReference type="InterPro" id="IPR018000">
    <property type="entry name" value="Neurotransmitter_ion_chnl_CS"/>
</dbReference>
<evidence type="ECO:0000256" key="10">
    <source>
        <dbReference type="ARBA" id="ARBA00023303"/>
    </source>
</evidence>
<dbReference type="PRINTS" id="PR00253">
    <property type="entry name" value="GABAARECEPTR"/>
</dbReference>
<feature type="domain" description="Neurotransmitter-gated ion-channel ligand-binding" evidence="13">
    <location>
        <begin position="44"/>
        <end position="242"/>
    </location>
</feature>
<evidence type="ECO:0000256" key="5">
    <source>
        <dbReference type="ARBA" id="ARBA00022692"/>
    </source>
</evidence>
<dbReference type="InterPro" id="IPR006202">
    <property type="entry name" value="Neur_chan_lig-bd"/>
</dbReference>
<evidence type="ECO:0000256" key="12">
    <source>
        <dbReference type="SAM" id="SignalP"/>
    </source>
</evidence>
<evidence type="ECO:0000256" key="1">
    <source>
        <dbReference type="ARBA" id="ARBA00004141"/>
    </source>
</evidence>
<dbReference type="EMBL" id="WUAV01000001">
    <property type="protein sequence ID" value="KAF1768983.1"/>
    <property type="molecule type" value="Genomic_DNA"/>
</dbReference>
<dbReference type="PROSITE" id="PS00236">
    <property type="entry name" value="NEUROTR_ION_CHANNEL"/>
    <property type="match status" value="1"/>
</dbReference>
<comment type="subcellular location">
    <subcellularLocation>
        <location evidence="2">Cell membrane</location>
    </subcellularLocation>
    <subcellularLocation>
        <location evidence="1">Membrane</location>
        <topology evidence="1">Multi-pass membrane protein</topology>
    </subcellularLocation>
</comment>
<evidence type="ECO:0000313" key="16">
    <source>
        <dbReference type="Proteomes" id="UP000483820"/>
    </source>
</evidence>
<dbReference type="CDD" id="cd18990">
    <property type="entry name" value="LGIC_ECD_GABAAR"/>
    <property type="match status" value="1"/>
</dbReference>
<evidence type="ECO:0000256" key="9">
    <source>
        <dbReference type="ARBA" id="ARBA00023136"/>
    </source>
</evidence>
<dbReference type="PRINTS" id="PR00252">
    <property type="entry name" value="NRIONCHANNEL"/>
</dbReference>
<evidence type="ECO:0000256" key="2">
    <source>
        <dbReference type="ARBA" id="ARBA00004236"/>
    </source>
</evidence>
<dbReference type="AlphaFoldDB" id="A0A6A5HRY7"/>
<keyword evidence="5 11" id="KW-0812">Transmembrane</keyword>
<gene>
    <name evidence="15" type="ORF">GCK72_000796</name>
</gene>
<feature type="transmembrane region" description="Helical" evidence="11">
    <location>
        <begin position="243"/>
        <end position="264"/>
    </location>
</feature>
<evidence type="ECO:0000313" key="15">
    <source>
        <dbReference type="EMBL" id="KAF1768983.1"/>
    </source>
</evidence>
<keyword evidence="7 11" id="KW-1133">Transmembrane helix</keyword>
<dbReference type="InterPro" id="IPR006029">
    <property type="entry name" value="Neurotrans-gated_channel_TM"/>
</dbReference>
<dbReference type="Pfam" id="PF02932">
    <property type="entry name" value="Neur_chan_memb"/>
    <property type="match status" value="1"/>
</dbReference>
<dbReference type="Pfam" id="PF02931">
    <property type="entry name" value="Neur_chan_LBD"/>
    <property type="match status" value="1"/>
</dbReference>
<dbReference type="InterPro" id="IPR036719">
    <property type="entry name" value="Neuro-gated_channel_TM_sf"/>
</dbReference>
<evidence type="ECO:0000259" key="13">
    <source>
        <dbReference type="Pfam" id="PF02931"/>
    </source>
</evidence>
<feature type="domain" description="Neurotransmitter-gated ion-channel transmembrane" evidence="14">
    <location>
        <begin position="250"/>
        <end position="398"/>
    </location>
</feature>
<dbReference type="CDD" id="cd19049">
    <property type="entry name" value="LGIC_TM_anion"/>
    <property type="match status" value="1"/>
</dbReference>
<dbReference type="Gene3D" id="2.70.170.10">
    <property type="entry name" value="Neurotransmitter-gated ion-channel ligand-binding domain"/>
    <property type="match status" value="1"/>
</dbReference>
<proteinExistence type="inferred from homology"/>
<dbReference type="InterPro" id="IPR036734">
    <property type="entry name" value="Neur_chan_lig-bd_sf"/>
</dbReference>
<keyword evidence="6 12" id="KW-0732">Signal</keyword>
<evidence type="ECO:0000256" key="7">
    <source>
        <dbReference type="ARBA" id="ARBA00022989"/>
    </source>
</evidence>
<keyword evidence="4" id="KW-1003">Cell membrane</keyword>
<feature type="transmembrane region" description="Helical" evidence="11">
    <location>
        <begin position="306"/>
        <end position="329"/>
    </location>
</feature>
<dbReference type="Proteomes" id="UP000483820">
    <property type="component" value="Chromosome I"/>
</dbReference>
<dbReference type="SUPFAM" id="SSF90112">
    <property type="entry name" value="Neurotransmitter-gated ion-channel transmembrane pore"/>
    <property type="match status" value="1"/>
</dbReference>
<comment type="similarity">
    <text evidence="11">Belongs to the ligand-gated ion channel (TC 1.A.9) family.</text>
</comment>
<dbReference type="RefSeq" id="XP_053591330.1">
    <property type="nucleotide sequence ID" value="XM_053722685.1"/>
</dbReference>
<dbReference type="SUPFAM" id="SSF63712">
    <property type="entry name" value="Nicotinic receptor ligand binding domain-like"/>
    <property type="match status" value="1"/>
</dbReference>
<evidence type="ECO:0000256" key="11">
    <source>
        <dbReference type="RuleBase" id="RU000687"/>
    </source>
</evidence>
<keyword evidence="3 11" id="KW-0813">Transport</keyword>
<keyword evidence="9 11" id="KW-0472">Membrane</keyword>
<dbReference type="GO" id="GO:0005886">
    <property type="term" value="C:plasma membrane"/>
    <property type="evidence" value="ECO:0007669"/>
    <property type="project" value="UniProtKB-SubCell"/>
</dbReference>
<dbReference type="Gene3D" id="1.20.58.390">
    <property type="entry name" value="Neurotransmitter-gated ion-channel transmembrane domain"/>
    <property type="match status" value="1"/>
</dbReference>
<dbReference type="PANTHER" id="PTHR18945">
    <property type="entry name" value="NEUROTRANSMITTER GATED ION CHANNEL"/>
    <property type="match status" value="1"/>
</dbReference>
<keyword evidence="10 11" id="KW-0407">Ion channel</keyword>
<dbReference type="InterPro" id="IPR006028">
    <property type="entry name" value="GABAA/Glycine_rcpt"/>
</dbReference>
<dbReference type="FunFam" id="2.70.170.10:FF:000034">
    <property type="entry name" value="Ligand-Gated ion Channel"/>
    <property type="match status" value="1"/>
</dbReference>
<name>A0A6A5HRY7_CAERE</name>
<dbReference type="KEGG" id="crq:GCK72_000796"/>
<feature type="transmembrane region" description="Helical" evidence="11">
    <location>
        <begin position="428"/>
        <end position="448"/>
    </location>
</feature>
<feature type="signal peptide" evidence="12">
    <location>
        <begin position="1"/>
        <end position="15"/>
    </location>
</feature>
<dbReference type="GO" id="GO:0004888">
    <property type="term" value="F:transmembrane signaling receptor activity"/>
    <property type="evidence" value="ECO:0007669"/>
    <property type="project" value="InterPro"/>
</dbReference>
<feature type="transmembrane region" description="Helical" evidence="11">
    <location>
        <begin position="276"/>
        <end position="294"/>
    </location>
</feature>
<feature type="chain" id="PRO_5025654298" evidence="12">
    <location>
        <begin position="16"/>
        <end position="458"/>
    </location>
</feature>
<reference evidence="15 16" key="1">
    <citation type="submission" date="2019-12" db="EMBL/GenBank/DDBJ databases">
        <title>Chromosome-level assembly of the Caenorhabditis remanei genome.</title>
        <authorList>
            <person name="Teterina A.A."/>
            <person name="Willis J.H."/>
            <person name="Phillips P.C."/>
        </authorList>
    </citation>
    <scope>NUCLEOTIDE SEQUENCE [LARGE SCALE GENOMIC DNA]</scope>
    <source>
        <strain evidence="15 16">PX506</strain>
        <tissue evidence="15">Whole organism</tissue>
    </source>
</reference>
<dbReference type="CTD" id="9821156"/>
<sequence>MCLFHFLAVIATTFAQISQPDSESQNPMSPQKCTKPRLTPAAILDVIMANYSRSLPGNPVGVQVEVTVQDVMELSVLSNSFTADIWFSSIWYDPRLAYSHLDNCRQNLSFDDRFEKLIWSPNVCIVNTKSAHVHRSPKPNVLLMLLPNGTIWLNYRIRVQSPCSMNLERFPIDTQYCHLVFESYSYNTASVSVNWMDNPVTVLPEISLADFDLSRYRTSRHTEVYKAGEWYRLTVEFEFTRKYGFYILQLYVPTYISLFISWIAFCIDTKALPARIVLGVNSLMSLTFQFGNIIRSLPPVSYVKAIDIWMCTCVGFIFASLLELAFVAYQDKKLILKSGKSNAAISTLVSYLKHFEPFHEVASPPPPLPIDEKKTMSRTPSTITNPSKSEFDGLDTKDLEEEIAEYRKLAYARKKWRLLDFGANVDRISFIVFPLSFAIFNVVYWTYYLQDVRISTWT</sequence>
<dbReference type="GO" id="GO:0005230">
    <property type="term" value="F:extracellular ligand-gated monoatomic ion channel activity"/>
    <property type="evidence" value="ECO:0007669"/>
    <property type="project" value="InterPro"/>
</dbReference>
<dbReference type="InterPro" id="IPR038050">
    <property type="entry name" value="Neuro_actylchol_rec"/>
</dbReference>
<evidence type="ECO:0000256" key="3">
    <source>
        <dbReference type="ARBA" id="ARBA00022448"/>
    </source>
</evidence>
<accession>A0A6A5HRY7</accession>
<evidence type="ECO:0000256" key="8">
    <source>
        <dbReference type="ARBA" id="ARBA00023065"/>
    </source>
</evidence>
<comment type="caution">
    <text evidence="15">The sequence shown here is derived from an EMBL/GenBank/DDBJ whole genome shotgun (WGS) entry which is preliminary data.</text>
</comment>